<dbReference type="EMBL" id="BMFH01000001">
    <property type="protein sequence ID" value="GGD49050.1"/>
    <property type="molecule type" value="Genomic_DNA"/>
</dbReference>
<keyword evidence="2" id="KW-1185">Reference proteome</keyword>
<evidence type="ECO:0000313" key="2">
    <source>
        <dbReference type="Proteomes" id="UP000625780"/>
    </source>
</evidence>
<sequence length="347" mass="38653">MEEEEVVLPDFRLIGENTDNVYRFSYDRIAGSGTETNLTQSLGVDPLYLTLRQVEDVVSFYSFSSGSFSLVQVNTFTGQSVAYPDFYTVTDERSITWGANSEDLIFLGNYSPKGSRDFEIRTLDPSDGSFTDLPIALNIQQAYAPLYYRQRLMFTYRDEAGSYKIGIFDSESRTLLLTLDFGQGIPNILIDDVGNIGILVGLGNSIFTYQVYDIEMLDQLSEIPFTLDVFLPPGPLQGTVFGSTLYYTNNLAQPSEVPFGPAYFDFGTNTNVEIDILGIVQQVESDTGSNIDLTAIRYYDDAEVFLVGYANADFQNDLNGGVLVISKTGQLLDRIPLSFVPTYFVEP</sequence>
<name>A0ABQ1QXZ9_9FLAO</name>
<accession>A0ABQ1QXZ9</accession>
<evidence type="ECO:0000313" key="1">
    <source>
        <dbReference type="EMBL" id="GGD49050.1"/>
    </source>
</evidence>
<evidence type="ECO:0008006" key="3">
    <source>
        <dbReference type="Google" id="ProtNLM"/>
    </source>
</evidence>
<gene>
    <name evidence="1" type="ORF">GCM10011361_14770</name>
</gene>
<protein>
    <recommendedName>
        <fullName evidence="3">DUF4221 domain-containing protein</fullName>
    </recommendedName>
</protein>
<reference evidence="2" key="1">
    <citation type="journal article" date="2019" name="Int. J. Syst. Evol. Microbiol.">
        <title>The Global Catalogue of Microorganisms (GCM) 10K type strain sequencing project: providing services to taxonomists for standard genome sequencing and annotation.</title>
        <authorList>
            <consortium name="The Broad Institute Genomics Platform"/>
            <consortium name="The Broad Institute Genome Sequencing Center for Infectious Disease"/>
            <person name="Wu L."/>
            <person name="Ma J."/>
        </authorList>
    </citation>
    <scope>NUCLEOTIDE SEQUENCE [LARGE SCALE GENOMIC DNA]</scope>
    <source>
        <strain evidence="2">CGMCC 1.12606</strain>
    </source>
</reference>
<organism evidence="1 2">
    <name type="scientific">Muriicola marianensis</name>
    <dbReference type="NCBI Taxonomy" id="1324801"/>
    <lineage>
        <taxon>Bacteria</taxon>
        <taxon>Pseudomonadati</taxon>
        <taxon>Bacteroidota</taxon>
        <taxon>Flavobacteriia</taxon>
        <taxon>Flavobacteriales</taxon>
        <taxon>Flavobacteriaceae</taxon>
        <taxon>Muriicola</taxon>
    </lineage>
</organism>
<proteinExistence type="predicted"/>
<comment type="caution">
    <text evidence="1">The sequence shown here is derived from an EMBL/GenBank/DDBJ whole genome shotgun (WGS) entry which is preliminary data.</text>
</comment>
<dbReference type="Proteomes" id="UP000625780">
    <property type="component" value="Unassembled WGS sequence"/>
</dbReference>